<keyword evidence="2 6" id="KW-0812">Transmembrane</keyword>
<sequence>MKVGRDYRRVLDIEASVTDMQQRSERRAWYIAYAAVGVAVLSSAALAVMVPFYRIVPLPIEVDRLTGESQVIDVLDAKHVHASEIQDKHWVENYVRSRERYDWGLLQMDYDRVLNMSDDAVARDYRQIYSGPDALDRQLERGTERGVRILSTTLPPDEPGRAVVHIERTTRKSGVDNAQPPQRFVLTLAYTYRPPVFTRESVAVENPFGFKVTAYSRDPEYTPATSPGSPALPASIALPPETGGAR</sequence>
<evidence type="ECO:0000256" key="3">
    <source>
        <dbReference type="ARBA" id="ARBA00022989"/>
    </source>
</evidence>
<evidence type="ECO:0000256" key="6">
    <source>
        <dbReference type="SAM" id="Phobius"/>
    </source>
</evidence>
<dbReference type="InterPro" id="IPR032710">
    <property type="entry name" value="NTF2-like_dom_sf"/>
</dbReference>
<dbReference type="CDD" id="cd16424">
    <property type="entry name" value="VirB8"/>
    <property type="match status" value="1"/>
</dbReference>
<evidence type="ECO:0000256" key="4">
    <source>
        <dbReference type="ARBA" id="ARBA00023136"/>
    </source>
</evidence>
<evidence type="ECO:0000256" key="1">
    <source>
        <dbReference type="ARBA" id="ARBA00004167"/>
    </source>
</evidence>
<keyword evidence="9" id="KW-1185">Reference proteome</keyword>
<gene>
    <name evidence="8" type="primary">virB8</name>
    <name evidence="8" type="ORF">LMG28138_01465</name>
</gene>
<evidence type="ECO:0000313" key="9">
    <source>
        <dbReference type="Proteomes" id="UP000494115"/>
    </source>
</evidence>
<organism evidence="8 9">
    <name type="scientific">Pararobbsia alpina</name>
    <dbReference type="NCBI Taxonomy" id="621374"/>
    <lineage>
        <taxon>Bacteria</taxon>
        <taxon>Pseudomonadati</taxon>
        <taxon>Pseudomonadota</taxon>
        <taxon>Betaproteobacteria</taxon>
        <taxon>Burkholderiales</taxon>
        <taxon>Burkholderiaceae</taxon>
        <taxon>Pararobbsia</taxon>
    </lineage>
</organism>
<keyword evidence="3 6" id="KW-1133">Transmembrane helix</keyword>
<dbReference type="InterPro" id="IPR026264">
    <property type="entry name" value="VirB8/PtlE"/>
</dbReference>
<protein>
    <submittedName>
        <fullName evidence="8">Type IV secretion system protein virB8</fullName>
    </submittedName>
</protein>
<dbReference type="InterPro" id="IPR007430">
    <property type="entry name" value="VirB8"/>
</dbReference>
<dbReference type="AlphaFoldDB" id="A0A6S7BAA6"/>
<name>A0A6S7BAA6_9BURK</name>
<dbReference type="RefSeq" id="WP_175104057.1">
    <property type="nucleotide sequence ID" value="NZ_CADIKM010000004.1"/>
</dbReference>
<dbReference type="PIRSF" id="PIRSF003299">
    <property type="entry name" value="VirB8_PtlE"/>
    <property type="match status" value="1"/>
</dbReference>
<dbReference type="GO" id="GO:0016020">
    <property type="term" value="C:membrane"/>
    <property type="evidence" value="ECO:0007669"/>
    <property type="project" value="UniProtKB-SubCell"/>
</dbReference>
<evidence type="ECO:0000256" key="2">
    <source>
        <dbReference type="ARBA" id="ARBA00022692"/>
    </source>
</evidence>
<dbReference type="GO" id="GO:0030255">
    <property type="term" value="P:protein secretion by the type IV secretion system"/>
    <property type="evidence" value="ECO:0007669"/>
    <property type="project" value="InterPro"/>
</dbReference>
<dbReference type="SUPFAM" id="SSF54427">
    <property type="entry name" value="NTF2-like"/>
    <property type="match status" value="1"/>
</dbReference>
<feature type="region of interest" description="Disordered" evidence="5">
    <location>
        <begin position="218"/>
        <end position="246"/>
    </location>
</feature>
<evidence type="ECO:0000313" key="8">
    <source>
        <dbReference type="EMBL" id="CAB3782218.1"/>
    </source>
</evidence>
<evidence type="ECO:0000259" key="7">
    <source>
        <dbReference type="Pfam" id="PF04335"/>
    </source>
</evidence>
<dbReference type="EMBL" id="CADIKM010000004">
    <property type="protein sequence ID" value="CAB3782218.1"/>
    <property type="molecule type" value="Genomic_DNA"/>
</dbReference>
<feature type="compositionally biased region" description="Low complexity" evidence="5">
    <location>
        <begin position="226"/>
        <end position="240"/>
    </location>
</feature>
<dbReference type="Gene3D" id="3.10.450.230">
    <property type="entry name" value="VirB8 protein"/>
    <property type="match status" value="1"/>
</dbReference>
<accession>A0A6S7BAA6</accession>
<comment type="subcellular location">
    <subcellularLocation>
        <location evidence="1">Membrane</location>
        <topology evidence="1">Single-pass membrane protein</topology>
    </subcellularLocation>
</comment>
<proteinExistence type="predicted"/>
<keyword evidence="4 6" id="KW-0472">Membrane</keyword>
<reference evidence="8 9" key="1">
    <citation type="submission" date="2020-04" db="EMBL/GenBank/DDBJ databases">
        <authorList>
            <person name="De Canck E."/>
        </authorList>
    </citation>
    <scope>NUCLEOTIDE SEQUENCE [LARGE SCALE GENOMIC DNA]</scope>
    <source>
        <strain evidence="8 9">LMG 28138</strain>
    </source>
</reference>
<evidence type="ECO:0000256" key="5">
    <source>
        <dbReference type="SAM" id="MobiDB-lite"/>
    </source>
</evidence>
<dbReference type="Proteomes" id="UP000494115">
    <property type="component" value="Unassembled WGS sequence"/>
</dbReference>
<dbReference type="Pfam" id="PF04335">
    <property type="entry name" value="VirB8"/>
    <property type="match status" value="1"/>
</dbReference>
<feature type="transmembrane region" description="Helical" evidence="6">
    <location>
        <begin position="30"/>
        <end position="53"/>
    </location>
</feature>
<feature type="domain" description="Bacterial virulence protein VirB8" evidence="7">
    <location>
        <begin position="13"/>
        <end position="220"/>
    </location>
</feature>